<feature type="compositionally biased region" description="Polar residues" evidence="1">
    <location>
        <begin position="23"/>
        <end position="32"/>
    </location>
</feature>
<comment type="caution">
    <text evidence="3">The sequence shown here is derived from an EMBL/GenBank/DDBJ whole genome shotgun (WGS) entry which is preliminary data.</text>
</comment>
<feature type="compositionally biased region" description="Basic and acidic residues" evidence="1">
    <location>
        <begin position="34"/>
        <end position="45"/>
    </location>
</feature>
<evidence type="ECO:0000256" key="1">
    <source>
        <dbReference type="SAM" id="MobiDB-lite"/>
    </source>
</evidence>
<organism evidence="3 4">
    <name type="scientific">Nitrospirillum amazonense</name>
    <dbReference type="NCBI Taxonomy" id="28077"/>
    <lineage>
        <taxon>Bacteria</taxon>
        <taxon>Pseudomonadati</taxon>
        <taxon>Pseudomonadota</taxon>
        <taxon>Alphaproteobacteria</taxon>
        <taxon>Rhodospirillales</taxon>
        <taxon>Azospirillaceae</taxon>
        <taxon>Nitrospirillum</taxon>
    </lineage>
</organism>
<reference evidence="3 4" key="1">
    <citation type="submission" date="2019-06" db="EMBL/GenBank/DDBJ databases">
        <title>Genomic Encyclopedia of Type Strains, Phase IV (KMG-V): Genome sequencing to study the core and pangenomes of soil and plant-associated prokaryotes.</title>
        <authorList>
            <person name="Whitman W."/>
        </authorList>
    </citation>
    <scope>NUCLEOTIDE SEQUENCE [LARGE SCALE GENOMIC DNA]</scope>
    <source>
        <strain evidence="3 4">BR 11622</strain>
    </source>
</reference>
<dbReference type="SUPFAM" id="SSF55144">
    <property type="entry name" value="LigT-like"/>
    <property type="match status" value="1"/>
</dbReference>
<keyword evidence="4" id="KW-1185">Reference proteome</keyword>
<dbReference type="OrthoDB" id="151828at2"/>
<feature type="region of interest" description="Disordered" evidence="1">
    <location>
        <begin position="23"/>
        <end position="45"/>
    </location>
</feature>
<dbReference type="InterPro" id="IPR009097">
    <property type="entry name" value="Cyclic_Pdiesterase"/>
</dbReference>
<accession>A0A560H4B2</accession>
<dbReference type="Proteomes" id="UP000315751">
    <property type="component" value="Unassembled WGS sequence"/>
</dbReference>
<dbReference type="Gene3D" id="3.90.1140.10">
    <property type="entry name" value="Cyclic phosphodiesterase"/>
    <property type="match status" value="1"/>
</dbReference>
<sequence>MPDPDTVRRALLGVLGTSLLATSARAQPTGDGSSRPDRPPDVGRKFWPDGRVKPFMGNTIICHLPQQGENAAAFGALLDIYREAPAHAFSRKITLLPPSSYHMTVFGGANDVERKSGLWPSTIPLDAPMADCDHLLGDRLRAFALDCDLPLRMRVDPAEPAPGEGPLTLRLLPADAAEDRKLRILRDRLSACLDIRAPGHDRYRFHITIAYQIDWLTAAEEQDYRAALRLWKARLRDASPLILLGAPEYCTLKDMFAFQRQFFLA</sequence>
<dbReference type="EMBL" id="VITR01000008">
    <property type="protein sequence ID" value="TWB41088.1"/>
    <property type="molecule type" value="Genomic_DNA"/>
</dbReference>
<evidence type="ECO:0000313" key="4">
    <source>
        <dbReference type="Proteomes" id="UP000315751"/>
    </source>
</evidence>
<dbReference type="Pfam" id="PF08975">
    <property type="entry name" value="2H-phosphodiest"/>
    <property type="match status" value="1"/>
</dbReference>
<dbReference type="AlphaFoldDB" id="A0A560H4B2"/>
<gene>
    <name evidence="3" type="ORF">FBZ90_108112</name>
</gene>
<name>A0A560H4B2_9PROT</name>
<proteinExistence type="predicted"/>
<evidence type="ECO:0000313" key="3">
    <source>
        <dbReference type="EMBL" id="TWB41088.1"/>
    </source>
</evidence>
<evidence type="ECO:0000259" key="2">
    <source>
        <dbReference type="Pfam" id="PF08975"/>
    </source>
</evidence>
<protein>
    <recommendedName>
        <fullName evidence="2">DUF1868 domain-containing protein</fullName>
    </recommendedName>
</protein>
<dbReference type="RefSeq" id="WP_145733433.1">
    <property type="nucleotide sequence ID" value="NZ_VITR01000008.1"/>
</dbReference>
<feature type="domain" description="DUF1868" evidence="2">
    <location>
        <begin position="45"/>
        <end position="160"/>
    </location>
</feature>
<dbReference type="InterPro" id="IPR015069">
    <property type="entry name" value="2H-PEstase_DUF1868"/>
</dbReference>